<dbReference type="PANTHER" id="PTHR43779:SF3">
    <property type="entry name" value="(3R)-3-[(CARBOXYMETHYL)AMINO]FATTY ACID OXYGENASE_DECARBOXYLASE"/>
    <property type="match status" value="1"/>
</dbReference>
<dbReference type="AlphaFoldDB" id="A0A2D6YL54"/>
<evidence type="ECO:0000313" key="8">
    <source>
        <dbReference type="Proteomes" id="UP000226525"/>
    </source>
</evidence>
<evidence type="ECO:0000256" key="3">
    <source>
        <dbReference type="ARBA" id="ARBA00022964"/>
    </source>
</evidence>
<protein>
    <submittedName>
        <fullName evidence="7">2,4-dichlorophenoxyacetate dioxygenase</fullName>
    </submittedName>
</protein>
<keyword evidence="5" id="KW-0408">Iron</keyword>
<evidence type="ECO:0000256" key="4">
    <source>
        <dbReference type="ARBA" id="ARBA00023002"/>
    </source>
</evidence>
<comment type="caution">
    <text evidence="7">The sequence shown here is derived from an EMBL/GenBank/DDBJ whole genome shotgun (WGS) entry which is preliminary data.</text>
</comment>
<dbReference type="GO" id="GO:0051213">
    <property type="term" value="F:dioxygenase activity"/>
    <property type="evidence" value="ECO:0007669"/>
    <property type="project" value="UniProtKB-KW"/>
</dbReference>
<accession>A0A2D6YL54</accession>
<evidence type="ECO:0000256" key="2">
    <source>
        <dbReference type="ARBA" id="ARBA00022723"/>
    </source>
</evidence>
<organism evidence="7 8">
    <name type="scientific">SAR324 cluster bacterium</name>
    <dbReference type="NCBI Taxonomy" id="2024889"/>
    <lineage>
        <taxon>Bacteria</taxon>
        <taxon>Deltaproteobacteria</taxon>
        <taxon>SAR324 cluster</taxon>
    </lineage>
</organism>
<evidence type="ECO:0000259" key="6">
    <source>
        <dbReference type="Pfam" id="PF02668"/>
    </source>
</evidence>
<evidence type="ECO:0000256" key="1">
    <source>
        <dbReference type="ARBA" id="ARBA00005896"/>
    </source>
</evidence>
<keyword evidence="2" id="KW-0479">Metal-binding</keyword>
<dbReference type="PANTHER" id="PTHR43779">
    <property type="entry name" value="DIOXYGENASE RV0097-RELATED"/>
    <property type="match status" value="1"/>
</dbReference>
<dbReference type="Gene3D" id="3.60.130.10">
    <property type="entry name" value="Clavaminate synthase-like"/>
    <property type="match status" value="1"/>
</dbReference>
<keyword evidence="3 7" id="KW-0223">Dioxygenase</keyword>
<feature type="domain" description="TauD/TfdA-like" evidence="6">
    <location>
        <begin position="7"/>
        <end position="283"/>
    </location>
</feature>
<sequence>MPLKVIPLNPKLIDFVAKVEGISLGEPLAVKSVEAIFNALDRFAVLVFPNQVLTDEQHIRFSRYFGDLELATGDYMKQDDRRLQMELNDISNLDRTGGKIEAADVKRLFSLGNMLWHSDSSFKAIPAQYSILSAKIIPVTEGDTEFADMRAAWKALDEKTQQKCLGQVTCHSQLYSRGELGFTDFREDQQKAMVPVRQALVRSHPRTKKISLYLSAHAGMIEGWTIPEARIFLKRLSEQATQREFVYRHRWRVNDLVIWDNQATMHRAMGFDNKQVRDMRRTTIAGNISSLKDMPS</sequence>
<gene>
    <name evidence="7" type="ORF">CMN54_10740</name>
</gene>
<dbReference type="EMBL" id="NZEX01000122">
    <property type="protein sequence ID" value="MAH63899.1"/>
    <property type="molecule type" value="Genomic_DNA"/>
</dbReference>
<evidence type="ECO:0000313" key="7">
    <source>
        <dbReference type="EMBL" id="MAH63899.1"/>
    </source>
</evidence>
<dbReference type="Pfam" id="PF02668">
    <property type="entry name" value="TauD"/>
    <property type="match status" value="1"/>
</dbReference>
<keyword evidence="4" id="KW-0560">Oxidoreductase</keyword>
<dbReference type="InterPro" id="IPR042098">
    <property type="entry name" value="TauD-like_sf"/>
</dbReference>
<dbReference type="InterPro" id="IPR051178">
    <property type="entry name" value="TfdA_dioxygenase"/>
</dbReference>
<dbReference type="Proteomes" id="UP000226525">
    <property type="component" value="Unassembled WGS sequence"/>
</dbReference>
<proteinExistence type="inferred from homology"/>
<evidence type="ECO:0000256" key="5">
    <source>
        <dbReference type="ARBA" id="ARBA00023004"/>
    </source>
</evidence>
<dbReference type="InterPro" id="IPR003819">
    <property type="entry name" value="TauD/TfdA-like"/>
</dbReference>
<comment type="similarity">
    <text evidence="1">Belongs to the TfdA dioxygenase family.</text>
</comment>
<dbReference type="GO" id="GO:0046872">
    <property type="term" value="F:metal ion binding"/>
    <property type="evidence" value="ECO:0007669"/>
    <property type="project" value="UniProtKB-KW"/>
</dbReference>
<name>A0A2D6YL54_9DELT</name>
<dbReference type="SUPFAM" id="SSF51197">
    <property type="entry name" value="Clavaminate synthase-like"/>
    <property type="match status" value="1"/>
</dbReference>
<reference evidence="8" key="1">
    <citation type="submission" date="2017-09" db="EMBL/GenBank/DDBJ databases">
        <title>The Reconstruction of 2,631 Draft Metagenome-Assembled Genomes from the Global Oceans.</title>
        <authorList>
            <person name="Tully B.J."/>
            <person name="Graham E.D."/>
            <person name="Heidelberg J.F."/>
        </authorList>
    </citation>
    <scope>NUCLEOTIDE SEQUENCE [LARGE SCALE GENOMIC DNA]</scope>
</reference>